<feature type="region of interest" description="Disordered" evidence="1">
    <location>
        <begin position="1"/>
        <end position="29"/>
    </location>
</feature>
<accession>A0A7S2UNV0</accession>
<gene>
    <name evidence="2" type="ORF">ASEP1449_LOCUS15129</name>
</gene>
<evidence type="ECO:0000313" key="2">
    <source>
        <dbReference type="EMBL" id="CAD9823295.1"/>
    </source>
</evidence>
<dbReference type="EMBL" id="HBHQ01022372">
    <property type="protein sequence ID" value="CAD9823295.1"/>
    <property type="molecule type" value="Transcribed_RNA"/>
</dbReference>
<dbReference type="AlphaFoldDB" id="A0A7S2UNV0"/>
<sequence length="128" mass="14274">MGSNSNRSKAGSVTLQRPDSPLDDPTNGGNVQLMEARLLELYSSLRALERSNQELKEALSTTNPNDKDFIQAIEENWSTMRKQRELAIDLVTSMKRQAVNIDLPKDICDLDIPAHVVPFSVTETGVYL</sequence>
<organism evidence="2">
    <name type="scientific">Attheya septentrionalis</name>
    <dbReference type="NCBI Taxonomy" id="420275"/>
    <lineage>
        <taxon>Eukaryota</taxon>
        <taxon>Sar</taxon>
        <taxon>Stramenopiles</taxon>
        <taxon>Ochrophyta</taxon>
        <taxon>Bacillariophyta</taxon>
        <taxon>Coscinodiscophyceae</taxon>
        <taxon>Chaetocerotophycidae</taxon>
        <taxon>Chaetocerotales</taxon>
        <taxon>Attheyaceae</taxon>
        <taxon>Attheya</taxon>
    </lineage>
</organism>
<feature type="compositionally biased region" description="Polar residues" evidence="1">
    <location>
        <begin position="1"/>
        <end position="17"/>
    </location>
</feature>
<protein>
    <submittedName>
        <fullName evidence="2">Uncharacterized protein</fullName>
    </submittedName>
</protein>
<reference evidence="2" key="1">
    <citation type="submission" date="2021-01" db="EMBL/GenBank/DDBJ databases">
        <authorList>
            <person name="Corre E."/>
            <person name="Pelletier E."/>
            <person name="Niang G."/>
            <person name="Scheremetjew M."/>
            <person name="Finn R."/>
            <person name="Kale V."/>
            <person name="Holt S."/>
            <person name="Cochrane G."/>
            <person name="Meng A."/>
            <person name="Brown T."/>
            <person name="Cohen L."/>
        </authorList>
    </citation>
    <scope>NUCLEOTIDE SEQUENCE</scope>
    <source>
        <strain evidence="2">CCMP2084</strain>
    </source>
</reference>
<name>A0A7S2UNV0_9STRA</name>
<proteinExistence type="predicted"/>
<evidence type="ECO:0000256" key="1">
    <source>
        <dbReference type="SAM" id="MobiDB-lite"/>
    </source>
</evidence>